<sequence length="127" mass="13766">MLVSLGCLHLAGGPYSLMQVYAWAGMLVNYSKTEGLLQGAKDTFSGEKPCELCCKIAEARKDDPKGKETPLPLPSLGKFLQDFVAVDLPLLSPPRSTAYLQPAFPGRCELERILRIAPALPPPKQLA</sequence>
<gene>
    <name evidence="1" type="ORF">OJ996_03585</name>
</gene>
<evidence type="ECO:0000313" key="2">
    <source>
        <dbReference type="Proteomes" id="UP001165653"/>
    </source>
</evidence>
<dbReference type="RefSeq" id="WP_264511249.1">
    <property type="nucleotide sequence ID" value="NZ_JAPDDR010000002.1"/>
</dbReference>
<evidence type="ECO:0000313" key="1">
    <source>
        <dbReference type="EMBL" id="MCW1912642.1"/>
    </source>
</evidence>
<comment type="caution">
    <text evidence="1">The sequence shown here is derived from an EMBL/GenBank/DDBJ whole genome shotgun (WGS) entry which is preliminary data.</text>
</comment>
<proteinExistence type="predicted"/>
<dbReference type="EMBL" id="JAPDDR010000002">
    <property type="protein sequence ID" value="MCW1912642.1"/>
    <property type="molecule type" value="Genomic_DNA"/>
</dbReference>
<keyword evidence="2" id="KW-1185">Reference proteome</keyword>
<protein>
    <submittedName>
        <fullName evidence="1">Uncharacterized protein</fullName>
    </submittedName>
</protein>
<dbReference type="Proteomes" id="UP001165653">
    <property type="component" value="Unassembled WGS sequence"/>
</dbReference>
<organism evidence="1 2">
    <name type="scientific">Luteolibacter rhizosphaerae</name>
    <dbReference type="NCBI Taxonomy" id="2989719"/>
    <lineage>
        <taxon>Bacteria</taxon>
        <taxon>Pseudomonadati</taxon>
        <taxon>Verrucomicrobiota</taxon>
        <taxon>Verrucomicrobiia</taxon>
        <taxon>Verrucomicrobiales</taxon>
        <taxon>Verrucomicrobiaceae</taxon>
        <taxon>Luteolibacter</taxon>
    </lineage>
</organism>
<reference evidence="1" key="1">
    <citation type="submission" date="2022-10" db="EMBL/GenBank/DDBJ databases">
        <title>Luteolibacter sp. GHJ8, whole genome shotgun sequencing project.</title>
        <authorList>
            <person name="Zhao G."/>
            <person name="Shen L."/>
        </authorList>
    </citation>
    <scope>NUCLEOTIDE SEQUENCE</scope>
    <source>
        <strain evidence="1">GHJ8</strain>
    </source>
</reference>
<accession>A0ABT3FYJ4</accession>
<name>A0ABT3FYJ4_9BACT</name>